<proteinExistence type="predicted"/>
<reference evidence="2 3" key="1">
    <citation type="submission" date="2023-11" db="EMBL/GenBank/DDBJ databases">
        <title>Draft genome sequence and annotation of the polyextremotolerant black yeast-like fungus Aureobasidium pullulans NRRL 62042.</title>
        <authorList>
            <person name="Dielentheis-Frenken M.R.E."/>
            <person name="Wibberg D."/>
            <person name="Blank L.M."/>
            <person name="Tiso T."/>
        </authorList>
    </citation>
    <scope>NUCLEOTIDE SEQUENCE [LARGE SCALE GENOMIC DNA]</scope>
    <source>
        <strain evidence="2 3">NRRL 62042</strain>
    </source>
</reference>
<gene>
    <name evidence="2" type="ORF">QM012_000402</name>
</gene>
<comment type="caution">
    <text evidence="2">The sequence shown here is derived from an EMBL/GenBank/DDBJ whole genome shotgun (WGS) entry which is preliminary data.</text>
</comment>
<protein>
    <recommendedName>
        <fullName evidence="4">tRNA(Phe) (4-demethylwyosine(37)-C(7)) aminocarboxypropyltransferase</fullName>
    </recommendedName>
</protein>
<dbReference type="Gene3D" id="3.40.50.150">
    <property type="entry name" value="Vaccinia Virus protein VP39"/>
    <property type="match status" value="1"/>
</dbReference>
<dbReference type="PANTHER" id="PTHR23245">
    <property type="entry name" value="TRNA METHYLTRANSFERASE"/>
    <property type="match status" value="1"/>
</dbReference>
<evidence type="ECO:0008006" key="4">
    <source>
        <dbReference type="Google" id="ProtNLM"/>
    </source>
</evidence>
<evidence type="ECO:0000256" key="1">
    <source>
        <dbReference type="SAM" id="MobiDB-lite"/>
    </source>
</evidence>
<accession>A0ABR0TWA5</accession>
<organism evidence="2 3">
    <name type="scientific">Aureobasidium pullulans</name>
    <name type="common">Black yeast</name>
    <name type="synonym">Pullularia pullulans</name>
    <dbReference type="NCBI Taxonomy" id="5580"/>
    <lineage>
        <taxon>Eukaryota</taxon>
        <taxon>Fungi</taxon>
        <taxon>Dikarya</taxon>
        <taxon>Ascomycota</taxon>
        <taxon>Pezizomycotina</taxon>
        <taxon>Dothideomycetes</taxon>
        <taxon>Dothideomycetidae</taxon>
        <taxon>Dothideales</taxon>
        <taxon>Saccotheciaceae</taxon>
        <taxon>Aureobasidium</taxon>
    </lineage>
</organism>
<name>A0ABR0TWA5_AURPU</name>
<dbReference type="Proteomes" id="UP001341245">
    <property type="component" value="Unassembled WGS sequence"/>
</dbReference>
<dbReference type="PANTHER" id="PTHR23245:SF25">
    <property type="entry name" value="TRNA WYBUTOSINE-SYNTHESIZING PROTEIN 2 HOMOLOG"/>
    <property type="match status" value="1"/>
</dbReference>
<dbReference type="SUPFAM" id="SSF53335">
    <property type="entry name" value="S-adenosyl-L-methionine-dependent methyltransferases"/>
    <property type="match status" value="1"/>
</dbReference>
<dbReference type="InterPro" id="IPR029063">
    <property type="entry name" value="SAM-dependent_MTases_sf"/>
</dbReference>
<feature type="compositionally biased region" description="Polar residues" evidence="1">
    <location>
        <begin position="67"/>
        <end position="77"/>
    </location>
</feature>
<feature type="region of interest" description="Disordered" evidence="1">
    <location>
        <begin position="32"/>
        <end position="82"/>
    </location>
</feature>
<evidence type="ECO:0000313" key="2">
    <source>
        <dbReference type="EMBL" id="KAK6008499.1"/>
    </source>
</evidence>
<keyword evidence="3" id="KW-1185">Reference proteome</keyword>
<sequence length="340" mass="37508">MEPWNNLLNNLDADEIESIYLAVCDHRLSYPFQTTEPPPSPQRHDSGVSGVSAEEDSIKLAPRSNDPLPSQTVSTVNCRKEQPTQDDFDNAAWVSTKQNGKTQYWAPRYTASPRNNTSQSARSLYISNLRTTGIAQSTPKGCTAVDLSAGSGSFAFSYAAAGIAKVLCWDPNPWSIEGLRRGAMKNKLHVQVHHGAQNQSKAVRISSKTKLMAFVEPGDKAPGRIHGLRNSLPPVTHVNCGLLPTSRDLYATAVAILDPRLGGWIHAHERYRTEEVVCEANKLRAEFEALVETLDRQRGYLTDVEGVFRKPVICHIQRTGSETPGVLHCIVDIHIPPIRI</sequence>
<dbReference type="EMBL" id="JASGXD010000001">
    <property type="protein sequence ID" value="KAK6008499.1"/>
    <property type="molecule type" value="Genomic_DNA"/>
</dbReference>
<evidence type="ECO:0000313" key="3">
    <source>
        <dbReference type="Proteomes" id="UP001341245"/>
    </source>
</evidence>